<dbReference type="EMBL" id="QGAL01000001">
    <property type="protein sequence ID" value="TKK23443.1"/>
    <property type="molecule type" value="Genomic_DNA"/>
</dbReference>
<evidence type="ECO:0000313" key="2">
    <source>
        <dbReference type="Proteomes" id="UP000306327"/>
    </source>
</evidence>
<dbReference type="RefSeq" id="WP_137271996.1">
    <property type="nucleotide sequence ID" value="NZ_QGAL01000001.1"/>
</dbReference>
<gene>
    <name evidence="1" type="ORF">EcCFBP13530_04625</name>
</gene>
<dbReference type="InterPro" id="IPR021808">
    <property type="entry name" value="DUF3383"/>
</dbReference>
<accession>A0AB38PB75</accession>
<comment type="caution">
    <text evidence="1">The sequence shown here is derived from an EMBL/GenBank/DDBJ whole genome shotgun (WGS) entry which is preliminary data.</text>
</comment>
<proteinExistence type="predicted"/>
<evidence type="ECO:0008006" key="3">
    <source>
        <dbReference type="Google" id="ProtNLM"/>
    </source>
</evidence>
<protein>
    <recommendedName>
        <fullName evidence="3">DUF3383 family protein</fullName>
    </recommendedName>
</protein>
<dbReference type="AlphaFoldDB" id="A0AB38PB75"/>
<sequence length="375" mass="40141">MSLDISDVITVTVNPPADVVSAADFGSVTLFTPEANAILGSDAYRKYGSLKAFQSDFPKAGEALLDTAELFFEQTSRPQYLYVAIWPMDSSGDRVSLSEAYENLNASWSGWYCGIPVGVALTSAELKAACAWIQSSAKIQGITQTDISADALAEIKTLAESEYYRTLVLADRTVSSPGPSSVVSAAALLCSINFSASDSMLTLKFKALTGVTPDADMDSTTADKLTALGINYYTDFGTKSMLAEGWMLGQVYWADEVIGLDWLQNKIQTNVFNALAELKNVPLSDAGVATVKGYIDKVMRLAVNNGLIGPGIWEGDRVGQLANGDNLESGYYIYAEPVANLSADDLKARKCPPITVCARLAGAIHSVQITVNTER</sequence>
<evidence type="ECO:0000313" key="1">
    <source>
        <dbReference type="EMBL" id="TKK23443.1"/>
    </source>
</evidence>
<name>A0AB38PB75_9ENTR</name>
<organism evidence="1 2">
    <name type="scientific">Enterobacter cancerogenus</name>
    <dbReference type="NCBI Taxonomy" id="69218"/>
    <lineage>
        <taxon>Bacteria</taxon>
        <taxon>Pseudomonadati</taxon>
        <taxon>Pseudomonadota</taxon>
        <taxon>Gammaproteobacteria</taxon>
        <taxon>Enterobacterales</taxon>
        <taxon>Enterobacteriaceae</taxon>
        <taxon>Enterobacter</taxon>
        <taxon>Enterobacter cloacae complex</taxon>
    </lineage>
</organism>
<dbReference type="Proteomes" id="UP000306327">
    <property type="component" value="Unassembled WGS sequence"/>
</dbReference>
<dbReference type="Pfam" id="PF11863">
    <property type="entry name" value="DUF3383"/>
    <property type="match status" value="1"/>
</dbReference>
<reference evidence="1 2" key="1">
    <citation type="journal article" date="2019" name="Sci. Rep.">
        <title>Differences in resource use lead to coexistence of seed-transmitted microbial populations.</title>
        <authorList>
            <person name="Torres-Cortes G."/>
            <person name="Garcia B.J."/>
            <person name="Compant S."/>
            <person name="Rezki S."/>
            <person name="Jones P."/>
            <person name="Preveaux A."/>
            <person name="Briand M."/>
            <person name="Roulet A."/>
            <person name="Bouchez O."/>
            <person name="Jacobson D."/>
            <person name="Barret M."/>
        </authorList>
    </citation>
    <scope>NUCLEOTIDE SEQUENCE [LARGE SCALE GENOMIC DNA]</scope>
    <source>
        <strain evidence="1 2">CFBP13530</strain>
    </source>
</reference>